<evidence type="ECO:0000313" key="2">
    <source>
        <dbReference type="Proteomes" id="UP001219934"/>
    </source>
</evidence>
<name>A0AAD6FPX9_9TELE</name>
<dbReference type="AlphaFoldDB" id="A0AAD6FPX9"/>
<comment type="caution">
    <text evidence="1">The sequence shown here is derived from an EMBL/GenBank/DDBJ whole genome shotgun (WGS) entry which is preliminary data.</text>
</comment>
<sequence>VQRETRRGFVPPGGPTLENMVHLREAFMWVGCGKVMDPLFTHKPGGKRTINIPLSASSANA</sequence>
<organism evidence="1 2">
    <name type="scientific">Pogonophryne albipinna</name>
    <dbReference type="NCBI Taxonomy" id="1090488"/>
    <lineage>
        <taxon>Eukaryota</taxon>
        <taxon>Metazoa</taxon>
        <taxon>Chordata</taxon>
        <taxon>Craniata</taxon>
        <taxon>Vertebrata</taxon>
        <taxon>Euteleostomi</taxon>
        <taxon>Actinopterygii</taxon>
        <taxon>Neopterygii</taxon>
        <taxon>Teleostei</taxon>
        <taxon>Neoteleostei</taxon>
        <taxon>Acanthomorphata</taxon>
        <taxon>Eupercaria</taxon>
        <taxon>Perciformes</taxon>
        <taxon>Notothenioidei</taxon>
        <taxon>Pogonophryne</taxon>
    </lineage>
</organism>
<gene>
    <name evidence="1" type="ORF">JOQ06_012390</name>
</gene>
<feature type="non-terminal residue" evidence="1">
    <location>
        <position position="1"/>
    </location>
</feature>
<evidence type="ECO:0000313" key="1">
    <source>
        <dbReference type="EMBL" id="KAJ4942534.1"/>
    </source>
</evidence>
<proteinExistence type="predicted"/>
<protein>
    <submittedName>
        <fullName evidence="1">Uncharacterized protein</fullName>
    </submittedName>
</protein>
<dbReference type="Proteomes" id="UP001219934">
    <property type="component" value="Unassembled WGS sequence"/>
</dbReference>
<accession>A0AAD6FPX9</accession>
<keyword evidence="2" id="KW-1185">Reference proteome</keyword>
<reference evidence="1" key="1">
    <citation type="submission" date="2022-11" db="EMBL/GenBank/DDBJ databases">
        <title>Chromosome-level genome of Pogonophryne albipinna.</title>
        <authorList>
            <person name="Jo E."/>
        </authorList>
    </citation>
    <scope>NUCLEOTIDE SEQUENCE</scope>
    <source>
        <strain evidence="1">SGF0006</strain>
        <tissue evidence="1">Muscle</tissue>
    </source>
</reference>
<dbReference type="EMBL" id="JAPTMU010000006">
    <property type="protein sequence ID" value="KAJ4942534.1"/>
    <property type="molecule type" value="Genomic_DNA"/>
</dbReference>